<reference evidence="2 3" key="1">
    <citation type="submission" date="2020-02" db="EMBL/GenBank/DDBJ databases">
        <title>Draft genome sequence of Haematococcus lacustris strain NIES-144.</title>
        <authorList>
            <person name="Morimoto D."/>
            <person name="Nakagawa S."/>
            <person name="Yoshida T."/>
            <person name="Sawayama S."/>
        </authorList>
    </citation>
    <scope>NUCLEOTIDE SEQUENCE [LARGE SCALE GENOMIC DNA]</scope>
    <source>
        <strain evidence="2 3">NIES-144</strain>
    </source>
</reference>
<sequence>MDDDSGPDDHLGNGVVSLASVRQRGTGYPQQGYPGPAVPGYGHVHGGAMPVAYGHGHKPKKYKGRKFKGHKK</sequence>
<accession>A0A699YLR8</accession>
<feature type="non-terminal residue" evidence="2">
    <location>
        <position position="1"/>
    </location>
</feature>
<evidence type="ECO:0000256" key="1">
    <source>
        <dbReference type="SAM" id="MobiDB-lite"/>
    </source>
</evidence>
<feature type="compositionally biased region" description="Low complexity" evidence="1">
    <location>
        <begin position="27"/>
        <end position="48"/>
    </location>
</feature>
<feature type="region of interest" description="Disordered" evidence="1">
    <location>
        <begin position="1"/>
        <end position="72"/>
    </location>
</feature>
<dbReference type="Proteomes" id="UP000485058">
    <property type="component" value="Unassembled WGS sequence"/>
</dbReference>
<protein>
    <submittedName>
        <fullName evidence="2">Uncharacterized protein</fullName>
    </submittedName>
</protein>
<dbReference type="EMBL" id="BLLF01000186">
    <property type="protein sequence ID" value="GFH08818.1"/>
    <property type="molecule type" value="Genomic_DNA"/>
</dbReference>
<keyword evidence="3" id="KW-1185">Reference proteome</keyword>
<proteinExistence type="predicted"/>
<evidence type="ECO:0000313" key="2">
    <source>
        <dbReference type="EMBL" id="GFH08818.1"/>
    </source>
</evidence>
<name>A0A699YLR8_HAELA</name>
<gene>
    <name evidence="2" type="ORF">HaLaN_03849</name>
</gene>
<comment type="caution">
    <text evidence="2">The sequence shown here is derived from an EMBL/GenBank/DDBJ whole genome shotgun (WGS) entry which is preliminary data.</text>
</comment>
<feature type="compositionally biased region" description="Basic residues" evidence="1">
    <location>
        <begin position="55"/>
        <end position="72"/>
    </location>
</feature>
<organism evidence="2 3">
    <name type="scientific">Haematococcus lacustris</name>
    <name type="common">Green alga</name>
    <name type="synonym">Haematococcus pluvialis</name>
    <dbReference type="NCBI Taxonomy" id="44745"/>
    <lineage>
        <taxon>Eukaryota</taxon>
        <taxon>Viridiplantae</taxon>
        <taxon>Chlorophyta</taxon>
        <taxon>core chlorophytes</taxon>
        <taxon>Chlorophyceae</taxon>
        <taxon>CS clade</taxon>
        <taxon>Chlamydomonadales</taxon>
        <taxon>Haematococcaceae</taxon>
        <taxon>Haematococcus</taxon>
    </lineage>
</organism>
<evidence type="ECO:0000313" key="3">
    <source>
        <dbReference type="Proteomes" id="UP000485058"/>
    </source>
</evidence>
<dbReference type="AlphaFoldDB" id="A0A699YLR8"/>